<dbReference type="GO" id="GO:0004850">
    <property type="term" value="F:uridine phosphorylase activity"/>
    <property type="evidence" value="ECO:0007669"/>
    <property type="project" value="InterPro"/>
</dbReference>
<keyword evidence="5" id="KW-1185">Reference proteome</keyword>
<dbReference type="EMBL" id="CP012526">
    <property type="protein sequence ID" value="ALC46434.1"/>
    <property type="molecule type" value="Genomic_DNA"/>
</dbReference>
<evidence type="ECO:0000256" key="1">
    <source>
        <dbReference type="ARBA" id="ARBA00010456"/>
    </source>
</evidence>
<dbReference type="PANTHER" id="PTHR43691">
    <property type="entry name" value="URIDINE PHOSPHORYLASE"/>
    <property type="match status" value="1"/>
</dbReference>
<feature type="binding site" evidence="2">
    <location>
        <position position="207"/>
    </location>
    <ligand>
        <name>substrate</name>
    </ligand>
</feature>
<evidence type="ECO:0000259" key="3">
    <source>
        <dbReference type="Pfam" id="PF01048"/>
    </source>
</evidence>
<dbReference type="AlphaFoldDB" id="A0A0M4EIE5"/>
<protein>
    <submittedName>
        <fullName evidence="4">CG17224</fullName>
    </submittedName>
</protein>
<comment type="similarity">
    <text evidence="1">Belongs to the PNP/UDP phosphorylase family.</text>
</comment>
<reference evidence="4 5" key="1">
    <citation type="submission" date="2015-08" db="EMBL/GenBank/DDBJ databases">
        <title>Ancestral chromatin configuration constrains chromatin evolution on differentiating sex chromosomes in Drosophila.</title>
        <authorList>
            <person name="Zhou Q."/>
            <person name="Bachtrog D."/>
        </authorList>
    </citation>
    <scope>NUCLEOTIDE SEQUENCE [LARGE SCALE GENOMIC DNA]</scope>
    <source>
        <tissue evidence="4">Whole larvae</tissue>
    </source>
</reference>
<dbReference type="InterPro" id="IPR035994">
    <property type="entry name" value="Nucleoside_phosphorylase_sf"/>
</dbReference>
<feature type="binding site" evidence="2">
    <location>
        <position position="209"/>
    </location>
    <ligand>
        <name>substrate</name>
    </ligand>
</feature>
<evidence type="ECO:0000313" key="5">
    <source>
        <dbReference type="Proteomes" id="UP000494163"/>
    </source>
</evidence>
<dbReference type="NCBIfam" id="TIGR01719">
    <property type="entry name" value="euk_UDPppase"/>
    <property type="match status" value="1"/>
</dbReference>
<evidence type="ECO:0000256" key="2">
    <source>
        <dbReference type="PIRSR" id="PIRSR610059-50"/>
    </source>
</evidence>
<dbReference type="OrthoDB" id="204058at2759"/>
<dbReference type="Gene3D" id="3.40.50.1580">
    <property type="entry name" value="Nucleoside phosphorylase domain"/>
    <property type="match status" value="1"/>
</dbReference>
<evidence type="ECO:0000313" key="4">
    <source>
        <dbReference type="EMBL" id="ALC46434.1"/>
    </source>
</evidence>
<feature type="non-terminal residue" evidence="4">
    <location>
        <position position="1"/>
    </location>
</feature>
<feature type="binding site" evidence="2">
    <location>
        <begin position="128"/>
        <end position="131"/>
    </location>
    <ligand>
        <name>phosphate</name>
        <dbReference type="ChEBI" id="CHEBI:43474"/>
    </ligand>
</feature>
<dbReference type="Proteomes" id="UP000494163">
    <property type="component" value="Chromosome 3R"/>
</dbReference>
<feature type="domain" description="Nucleoside phosphorylase" evidence="3">
    <location>
        <begin position="46"/>
        <end position="268"/>
    </location>
</feature>
<dbReference type="SUPFAM" id="SSF53167">
    <property type="entry name" value="Purine and uridine phosphorylases"/>
    <property type="match status" value="1"/>
</dbReference>
<proteinExistence type="inferred from homology"/>
<dbReference type="GO" id="GO:0006218">
    <property type="term" value="P:uridine catabolic process"/>
    <property type="evidence" value="ECO:0007669"/>
    <property type="project" value="TreeGrafter"/>
</dbReference>
<dbReference type="STRING" id="30019.A0A0M4EIE5"/>
<dbReference type="InterPro" id="IPR000845">
    <property type="entry name" value="Nucleoside_phosphorylase_d"/>
</dbReference>
<dbReference type="GO" id="GO:0005829">
    <property type="term" value="C:cytosol"/>
    <property type="evidence" value="ECO:0007669"/>
    <property type="project" value="TreeGrafter"/>
</dbReference>
<accession>A0A0M4EIE5</accession>
<dbReference type="PANTHER" id="PTHR43691:SF11">
    <property type="entry name" value="FI09636P-RELATED"/>
    <property type="match status" value="1"/>
</dbReference>
<gene>
    <name evidence="4" type="ORF">Dbus_chr3Rg1184</name>
</gene>
<dbReference type="InterPro" id="IPR010059">
    <property type="entry name" value="Uridine_phosphorylase_euk"/>
</dbReference>
<feature type="binding site" evidence="2">
    <location>
        <position position="84"/>
    </location>
    <ligand>
        <name>phosphate</name>
        <dbReference type="ChEBI" id="CHEBI:43474"/>
    </ligand>
</feature>
<organism evidence="4 5">
    <name type="scientific">Drosophila busckii</name>
    <name type="common">Fruit fly</name>
    <dbReference type="NCBI Taxonomy" id="30019"/>
    <lineage>
        <taxon>Eukaryota</taxon>
        <taxon>Metazoa</taxon>
        <taxon>Ecdysozoa</taxon>
        <taxon>Arthropoda</taxon>
        <taxon>Hexapoda</taxon>
        <taxon>Insecta</taxon>
        <taxon>Pterygota</taxon>
        <taxon>Neoptera</taxon>
        <taxon>Endopterygota</taxon>
        <taxon>Diptera</taxon>
        <taxon>Brachycera</taxon>
        <taxon>Muscomorpha</taxon>
        <taxon>Ephydroidea</taxon>
        <taxon>Drosophilidae</taxon>
        <taxon>Drosophila</taxon>
    </lineage>
</organism>
<sequence>FIFNSVELANPNLADMSSDFLYHLAINVPNTKDTSELQKQFGDVRVICVGGTASRMRELAIYLGKTLNIPNSAEPVDLCKQGNRYAVFKVGPVLCASHGVGSSTFSVVLHELLKLVKYAKCQDPIFIRIGTCGGVGVPPGTVVVTKDAYNGLLNNEHEIFILGERVVRPAHFHKDVMLAIVACGQQSDGFDTINANTMSTDCFYEGQGRIDGAVCHYNNEQKMQFLQRAHAKGIRNIEMEATMMASLTLQAKVKAADICVTIVNRLNGDQVCGDSEGKVPLSLEQKKNFEHRPFLIVGRYLQKLLSN</sequence>
<dbReference type="GO" id="GO:0009166">
    <property type="term" value="P:nucleotide catabolic process"/>
    <property type="evidence" value="ECO:0007669"/>
    <property type="project" value="InterPro"/>
</dbReference>
<name>A0A0M4EIE5_DROBS</name>
<dbReference type="OMA" id="AVCEYSE"/>
<dbReference type="Pfam" id="PF01048">
    <property type="entry name" value="PNP_UDP_1"/>
    <property type="match status" value="1"/>
</dbReference>